<keyword evidence="6" id="KW-0539">Nucleus</keyword>
<dbReference type="Proteomes" id="UP000694383">
    <property type="component" value="Unplaced"/>
</dbReference>
<dbReference type="GO" id="GO:0007420">
    <property type="term" value="P:brain development"/>
    <property type="evidence" value="ECO:0007669"/>
    <property type="project" value="Ensembl"/>
</dbReference>
<dbReference type="GO" id="GO:0051028">
    <property type="term" value="P:mRNA transport"/>
    <property type="evidence" value="ECO:0007669"/>
    <property type="project" value="UniProtKB-KW"/>
</dbReference>
<comment type="subcellular location">
    <subcellularLocation>
        <location evidence="1">Nucleus</location>
    </subcellularLocation>
</comment>
<dbReference type="InterPro" id="IPR016024">
    <property type="entry name" value="ARM-type_fold"/>
</dbReference>
<keyword evidence="3" id="KW-0813">Transport</keyword>
<keyword evidence="11" id="KW-1185">Reference proteome</keyword>
<dbReference type="InterPro" id="IPR041123">
    <property type="entry name" value="CRM1_repeat"/>
</dbReference>
<dbReference type="InterPro" id="IPR041235">
    <property type="entry name" value="Exp1_repeat_2"/>
</dbReference>
<dbReference type="FunFam" id="1.25.10.10:FF:001255">
    <property type="entry name" value="Exportin 1"/>
    <property type="match status" value="1"/>
</dbReference>
<dbReference type="GO" id="GO:0005049">
    <property type="term" value="F:nuclear export signal receptor activity"/>
    <property type="evidence" value="ECO:0007669"/>
    <property type="project" value="InterPro"/>
</dbReference>
<dbReference type="SMART" id="SM00913">
    <property type="entry name" value="IBN_N"/>
    <property type="match status" value="1"/>
</dbReference>
<evidence type="ECO:0000256" key="3">
    <source>
        <dbReference type="ARBA" id="ARBA00022448"/>
    </source>
</evidence>
<reference evidence="10" key="1">
    <citation type="submission" date="2025-08" db="UniProtKB">
        <authorList>
            <consortium name="Ensembl"/>
        </authorList>
    </citation>
    <scope>IDENTIFICATION</scope>
</reference>
<dbReference type="InterPro" id="IPR013598">
    <property type="entry name" value="Exportin-1/Importin-b-like"/>
</dbReference>
<proteinExistence type="inferred from homology"/>
<evidence type="ECO:0000256" key="4">
    <source>
        <dbReference type="ARBA" id="ARBA00022816"/>
    </source>
</evidence>
<evidence type="ECO:0000256" key="7">
    <source>
        <dbReference type="ARBA" id="ARBA00073514"/>
    </source>
</evidence>
<dbReference type="AlphaFoldDB" id="A0A8C7YSW2"/>
<evidence type="ECO:0000256" key="2">
    <source>
        <dbReference type="ARBA" id="ARBA00009466"/>
    </source>
</evidence>
<dbReference type="Pfam" id="PF08767">
    <property type="entry name" value="CRM1_C"/>
    <property type="match status" value="1"/>
</dbReference>
<evidence type="ECO:0000256" key="8">
    <source>
        <dbReference type="ARBA" id="ARBA00075318"/>
    </source>
</evidence>
<reference evidence="10" key="2">
    <citation type="submission" date="2025-09" db="UniProtKB">
        <authorList>
            <consortium name="Ensembl"/>
        </authorList>
    </citation>
    <scope>IDENTIFICATION</scope>
</reference>
<name>A0A8C7YSW2_9TELE</name>
<evidence type="ECO:0000256" key="6">
    <source>
        <dbReference type="ARBA" id="ARBA00023242"/>
    </source>
</evidence>
<keyword evidence="4" id="KW-0509">mRNA transport</keyword>
<evidence type="ECO:0000259" key="9">
    <source>
        <dbReference type="PROSITE" id="PS50166"/>
    </source>
</evidence>
<dbReference type="GO" id="GO:0000056">
    <property type="term" value="P:ribosomal small subunit export from nucleus"/>
    <property type="evidence" value="ECO:0007669"/>
    <property type="project" value="TreeGrafter"/>
</dbReference>
<evidence type="ECO:0000256" key="1">
    <source>
        <dbReference type="ARBA" id="ARBA00004123"/>
    </source>
</evidence>
<dbReference type="GO" id="GO:0005737">
    <property type="term" value="C:cytoplasm"/>
    <property type="evidence" value="ECO:0007669"/>
    <property type="project" value="TreeGrafter"/>
</dbReference>
<dbReference type="GO" id="GO:0000055">
    <property type="term" value="P:ribosomal large subunit export from nucleus"/>
    <property type="evidence" value="ECO:0007669"/>
    <property type="project" value="TreeGrafter"/>
</dbReference>
<dbReference type="InterPro" id="IPR011989">
    <property type="entry name" value="ARM-like"/>
</dbReference>
<evidence type="ECO:0000313" key="11">
    <source>
        <dbReference type="Proteomes" id="UP000694383"/>
    </source>
</evidence>
<dbReference type="GO" id="GO:0031267">
    <property type="term" value="F:small GTPase binding"/>
    <property type="evidence" value="ECO:0007669"/>
    <property type="project" value="InterPro"/>
</dbReference>
<dbReference type="GO" id="GO:0005634">
    <property type="term" value="C:nucleus"/>
    <property type="evidence" value="ECO:0007669"/>
    <property type="project" value="UniProtKB-SubCell"/>
</dbReference>
<dbReference type="SMART" id="SM01102">
    <property type="entry name" value="CRM1_C"/>
    <property type="match status" value="1"/>
</dbReference>
<dbReference type="GO" id="GO:0006611">
    <property type="term" value="P:protein export from nucleus"/>
    <property type="evidence" value="ECO:0007669"/>
    <property type="project" value="InterPro"/>
</dbReference>
<protein>
    <recommendedName>
        <fullName evidence="7">Exportin-1</fullName>
    </recommendedName>
    <alternativeName>
        <fullName evidence="8">Chromosome region maintenance 1 protein homolog</fullName>
    </alternativeName>
</protein>
<dbReference type="InterPro" id="IPR040485">
    <property type="entry name" value="XPO1_repeat_3"/>
</dbReference>
<evidence type="ECO:0000256" key="5">
    <source>
        <dbReference type="ARBA" id="ARBA00022927"/>
    </source>
</evidence>
<evidence type="ECO:0000313" key="10">
    <source>
        <dbReference type="Ensembl" id="ENSOSIP00000032317.1"/>
    </source>
</evidence>
<dbReference type="InterPro" id="IPR014877">
    <property type="entry name" value="XPO1_C_dom"/>
</dbReference>
<accession>A0A8C7YSW2</accession>
<sequence>MPFKPPLPVLHALGLVEPLYAVCAGISMPAEMTMLADHPARQLLDFSQRLDINLLDNVVNSMHHDIGSQQRVAQEVLTNLKDHPDAWTRVDTILEFSQNMKTKYYALQILETVIKTRWKILPRNQCEGIKKYVVGLIIKTSSEPGSLETEGVYISKLNMILVQILKQEWPKHWPTFISDIVGASRTSESLCQNNMIILKLLSEEVFDFSSGQMTQVKAKHLKDSMCNEFSQIFQLCQFVMENSQNAPLVHATLETLLRFLNWIPLGYIFETKLINTLVYKFLNVPMFRNVTLKCLTEIAGVSVNQYEEQFVSLFTLTMCQLKQMLPLNTNIRMAYANGKDDEQNFIQNLSLFLCTFLKEHGQLIEKRHNMRETLMEALHYMLLVSEVEETEIFKICLEYWNHLSAELYRESPFSTSSTPLLSDVPPRRHLYLAVLSQVRLLMVSRMAKPEEVLVVENDQGEVVREFMKDTDAINLYKNMRETLVYLTHLDYADTERIMTEKLHNQVNGTEWSWKNLNMLCWAIGSISGAMHEEDEKRFLVTVIKDLLGLCEQKRGKDNKAIIASNIMYIVGQYPRFLRAHWKFLKTVVNKLFEFMHETHDGVQDMACDTFIKIAQKCRRHFIQVQVGEVMPFIDEILNNINTIICDLQPQQVSSGLHDWIHAAAQPGVGQHHPLVCCATRVQNVDILKDAETVRQLGSILKTNVRACKAVGHPFVAQLGRIYLDMLNVYKCLSENISSAVQSNGEMVTKQPLIRSMRTVKRETLKLISGWVSRSNDPQMVAENFVPPLLEAVLIDYQRNVPAAREPEVLSTMATIVNKLGVHITGEIPKIFDAVFECTLNMINKDFEEFPEHRTHFFYLLQAATSQCFPAFLAIAPAQFKLILDSIIWAFKHTMRNVADTGLQILYTLLQNVSAEEAAAQSFYQTYFCDILQHIFSVVTDTSHTAGLTMHATILAYMFNLVEENKVSVALSTTHPTNNLLHVREYVANLLKMAFPHLQDAQVKVFVTGLSSLNQDIPAFKEHLRDFLVQIKEFAGEDTTDLFLEEREAVLRQAQEEKHKLQLSVPGILNPHELPEEMCD</sequence>
<dbReference type="PROSITE" id="PS50166">
    <property type="entry name" value="IMPORTIN_B_NT"/>
    <property type="match status" value="1"/>
</dbReference>
<dbReference type="Pfam" id="PF18784">
    <property type="entry name" value="CRM1_repeat_2"/>
    <property type="match status" value="1"/>
</dbReference>
<dbReference type="Pfam" id="PF03810">
    <property type="entry name" value="IBN_N"/>
    <property type="match status" value="1"/>
</dbReference>
<keyword evidence="5" id="KW-0653">Protein transport</keyword>
<feature type="domain" description="Importin N-terminal" evidence="9">
    <location>
        <begin position="73"/>
        <end position="139"/>
    </location>
</feature>
<dbReference type="SUPFAM" id="SSF48371">
    <property type="entry name" value="ARM repeat"/>
    <property type="match status" value="2"/>
</dbReference>
<dbReference type="GeneTree" id="ENSGT00940000153408"/>
<dbReference type="PANTHER" id="PTHR11223:SF16">
    <property type="entry name" value="EXPORTIN 1 (CRM1 HOMOLOG, YEAST) A"/>
    <property type="match status" value="1"/>
</dbReference>
<comment type="similarity">
    <text evidence="2">Belongs to the exportin family.</text>
</comment>
<dbReference type="Pfam" id="PF18787">
    <property type="entry name" value="CRM1_repeat_3"/>
    <property type="match status" value="1"/>
</dbReference>
<dbReference type="Pfam" id="PF18777">
    <property type="entry name" value="CRM1_repeat"/>
    <property type="match status" value="1"/>
</dbReference>
<dbReference type="InterPro" id="IPR045065">
    <property type="entry name" value="XPO1/5"/>
</dbReference>
<dbReference type="InterPro" id="IPR001494">
    <property type="entry name" value="Importin-beta_N"/>
</dbReference>
<dbReference type="Gene3D" id="1.25.10.10">
    <property type="entry name" value="Leucine-rich Repeat Variant"/>
    <property type="match status" value="1"/>
</dbReference>
<dbReference type="Pfam" id="PF08389">
    <property type="entry name" value="Xpo1"/>
    <property type="match status" value="1"/>
</dbReference>
<organism evidence="10 11">
    <name type="scientific">Oryzias sinensis</name>
    <name type="common">Chinese medaka</name>
    <dbReference type="NCBI Taxonomy" id="183150"/>
    <lineage>
        <taxon>Eukaryota</taxon>
        <taxon>Metazoa</taxon>
        <taxon>Chordata</taxon>
        <taxon>Craniata</taxon>
        <taxon>Vertebrata</taxon>
        <taxon>Euteleostomi</taxon>
        <taxon>Actinopterygii</taxon>
        <taxon>Neopterygii</taxon>
        <taxon>Teleostei</taxon>
        <taxon>Neoteleostei</taxon>
        <taxon>Acanthomorphata</taxon>
        <taxon>Ovalentaria</taxon>
        <taxon>Atherinomorphae</taxon>
        <taxon>Beloniformes</taxon>
        <taxon>Adrianichthyidae</taxon>
        <taxon>Oryziinae</taxon>
        <taxon>Oryzias</taxon>
    </lineage>
</organism>
<dbReference type="Ensembl" id="ENSOSIT00000034069.1">
    <property type="protein sequence ID" value="ENSOSIP00000032317.1"/>
    <property type="gene ID" value="ENSOSIG00000015991.1"/>
</dbReference>
<dbReference type="PANTHER" id="PTHR11223">
    <property type="entry name" value="EXPORTIN 1/5"/>
    <property type="match status" value="1"/>
</dbReference>